<dbReference type="Proteomes" id="UP000076532">
    <property type="component" value="Unassembled WGS sequence"/>
</dbReference>
<evidence type="ECO:0000313" key="2">
    <source>
        <dbReference type="Proteomes" id="UP000076532"/>
    </source>
</evidence>
<accession>A0A166FKP2</accession>
<reference evidence="1 2" key="1">
    <citation type="journal article" date="2016" name="Mol. Biol. Evol.">
        <title>Comparative Genomics of Early-Diverging Mushroom-Forming Fungi Provides Insights into the Origins of Lignocellulose Decay Capabilities.</title>
        <authorList>
            <person name="Nagy L.G."/>
            <person name="Riley R."/>
            <person name="Tritt A."/>
            <person name="Adam C."/>
            <person name="Daum C."/>
            <person name="Floudas D."/>
            <person name="Sun H."/>
            <person name="Yadav J.S."/>
            <person name="Pangilinan J."/>
            <person name="Larsson K.H."/>
            <person name="Matsuura K."/>
            <person name="Barry K."/>
            <person name="Labutti K."/>
            <person name="Kuo R."/>
            <person name="Ohm R.A."/>
            <person name="Bhattacharya S.S."/>
            <person name="Shirouzu T."/>
            <person name="Yoshinaga Y."/>
            <person name="Martin F.M."/>
            <person name="Grigoriev I.V."/>
            <person name="Hibbett D.S."/>
        </authorList>
    </citation>
    <scope>NUCLEOTIDE SEQUENCE [LARGE SCALE GENOMIC DNA]</scope>
    <source>
        <strain evidence="1 2">CBS 109695</strain>
    </source>
</reference>
<name>A0A166FKP2_9AGAM</name>
<organism evidence="1 2">
    <name type="scientific">Athelia psychrophila</name>
    <dbReference type="NCBI Taxonomy" id="1759441"/>
    <lineage>
        <taxon>Eukaryota</taxon>
        <taxon>Fungi</taxon>
        <taxon>Dikarya</taxon>
        <taxon>Basidiomycota</taxon>
        <taxon>Agaricomycotina</taxon>
        <taxon>Agaricomycetes</taxon>
        <taxon>Agaricomycetidae</taxon>
        <taxon>Atheliales</taxon>
        <taxon>Atheliaceae</taxon>
        <taxon>Athelia</taxon>
    </lineage>
</organism>
<gene>
    <name evidence="1" type="ORF">FIBSPDRAFT_894667</name>
</gene>
<dbReference type="SUPFAM" id="SSF144232">
    <property type="entry name" value="HIT/MYND zinc finger-like"/>
    <property type="match status" value="1"/>
</dbReference>
<keyword evidence="2" id="KW-1185">Reference proteome</keyword>
<dbReference type="EMBL" id="KV417588">
    <property type="protein sequence ID" value="KZP16908.1"/>
    <property type="molecule type" value="Genomic_DNA"/>
</dbReference>
<evidence type="ECO:0008006" key="3">
    <source>
        <dbReference type="Google" id="ProtNLM"/>
    </source>
</evidence>
<dbReference type="AlphaFoldDB" id="A0A166FKP2"/>
<protein>
    <recommendedName>
        <fullName evidence="3">MYND-type domain-containing protein</fullName>
    </recommendedName>
</protein>
<evidence type="ECO:0000313" key="1">
    <source>
        <dbReference type="EMBL" id="KZP16908.1"/>
    </source>
</evidence>
<dbReference type="OrthoDB" id="2975457at2759"/>
<proteinExistence type="predicted"/>
<sequence length="759" mass="85269">MPSNVNHRSAQSHRSLLEIANALPLNELPNAQTHIKQWIAESDRICTGTFDPSKPLPFDSCRGLPEDFFAAQLLDENVLQEIAGSRRFACITRNQLSWSATILFFEDSFEEKWLALSAREREKHLLSAFKQQEGHGADFSLNGQQKLICPELCWDKLVAGNGRGFLNLLMTLMLDNNDDPPTQPLVLEQPRFDAIIGWSEQCGLAQKAWLECRRVSRTQHIVRRQEMVHQSFTHEHSKTKETLSAAKPLVNLFMGGNKAKADQWVEDEATRRKQMKLFCENCFKSEDKKEGKMSACGPCKKMGREDCQKKAWKLHKRDCGKILGVDSLLQDVAPIHNPRQPSAREDIPAAAPGYRRTPYLLQQISFMNEHPQSDYIFYPDAEDIIIVTLDELAGAAVFNIMRNRCLASADESALFYLYRALQRSETMSGNAEQQPLRKQLLREYGTPFENVMKALDSGHPPAVPTVSPEDIDRMLVLLQKTSRFAVELRDYTPGAKGKKTVRRDFRVCSLHFILSSSGSQGGFEVGPKKDLSMIVDWPADTAVSTVTVAPLGMESVLWHNPPAHLVTGPGPNHRKCFPVSPRPFRLLMDFFTASSIPAPLEGFRRPALERQLHTLCEHPGADYVLWGQTDAPAVPHGVYFDDMYECMAFLAHRHQLLQKGAEGAPDDLAYVLMALETVLLRKKIPMNAVRAQLASEYGESAVRCVVGSIAGGVYTRAMDGKAFEMNAIPVQKGDVLEMMKQLKRAGRFPHLLDKLTEMS</sequence>